<feature type="compositionally biased region" description="Low complexity" evidence="1">
    <location>
        <begin position="1"/>
        <end position="31"/>
    </location>
</feature>
<keyword evidence="2" id="KW-1133">Transmembrane helix</keyword>
<evidence type="ECO:0000313" key="4">
    <source>
        <dbReference type="Proteomes" id="UP000191112"/>
    </source>
</evidence>
<keyword evidence="2" id="KW-0812">Transmembrane</keyword>
<organism evidence="3 4">
    <name type="scientific">Soonwooa buanensis</name>
    <dbReference type="NCBI Taxonomy" id="619805"/>
    <lineage>
        <taxon>Bacteria</taxon>
        <taxon>Pseudomonadati</taxon>
        <taxon>Bacteroidota</taxon>
        <taxon>Flavobacteriia</taxon>
        <taxon>Flavobacteriales</taxon>
        <taxon>Weeksellaceae</taxon>
        <taxon>Chryseobacterium group</taxon>
        <taxon>Soonwooa</taxon>
    </lineage>
</organism>
<dbReference type="OrthoDB" id="1231193at2"/>
<dbReference type="AlphaFoldDB" id="A0A1T5CL78"/>
<protein>
    <recommendedName>
        <fullName evidence="5">Repeat domain-containing protein</fullName>
    </recommendedName>
</protein>
<dbReference type="STRING" id="619805.SAMN05660477_00155"/>
<dbReference type="EMBL" id="FUYZ01000001">
    <property type="protein sequence ID" value="SKB60265.1"/>
    <property type="molecule type" value="Genomic_DNA"/>
</dbReference>
<dbReference type="Proteomes" id="UP000191112">
    <property type="component" value="Unassembled WGS sequence"/>
</dbReference>
<accession>A0A1T5CL78</accession>
<evidence type="ECO:0000256" key="2">
    <source>
        <dbReference type="SAM" id="Phobius"/>
    </source>
</evidence>
<evidence type="ECO:0000313" key="3">
    <source>
        <dbReference type="EMBL" id="SKB60265.1"/>
    </source>
</evidence>
<proteinExistence type="predicted"/>
<evidence type="ECO:0008006" key="5">
    <source>
        <dbReference type="Google" id="ProtNLM"/>
    </source>
</evidence>
<keyword evidence="2" id="KW-0472">Membrane</keyword>
<feature type="transmembrane region" description="Helical" evidence="2">
    <location>
        <begin position="41"/>
        <end position="61"/>
    </location>
</feature>
<keyword evidence="4" id="KW-1185">Reference proteome</keyword>
<evidence type="ECO:0000256" key="1">
    <source>
        <dbReference type="SAM" id="MobiDB-lite"/>
    </source>
</evidence>
<reference evidence="3 4" key="1">
    <citation type="submission" date="2017-02" db="EMBL/GenBank/DDBJ databases">
        <authorList>
            <person name="Peterson S.W."/>
        </authorList>
    </citation>
    <scope>NUCLEOTIDE SEQUENCE [LARGE SCALE GENOMIC DNA]</scope>
    <source>
        <strain evidence="3 4">DSM 22323</strain>
    </source>
</reference>
<sequence>MEEQNTQNSNETNQPSQPVQPQTPSNPPNQQEDLQKKNKQLYYIIGGLAVLLLAGLVYFFVSKKDSKKPEVVNAGVKMPADSAKVDSARTTAGSPEGYEGEEGEYEPYTENYVIAKDANLRDAPNAQTSNIAGNLKFGQKLFVDNQYENPSFAKVYMEKPVKNVVSQPYYMLKSNVVEYYNFDDFKQAFSLGKFSELEARVKRLILDNKYNDGTTYSVTQNADRAKNTVSYGDFDGDGQADVAVILDNNEKQSSRLLIICTNQNSKEPYLAYAENYSDKMRLSSFKKKALIYMNTDNLTPSPIDGVLLNSENAKLVILYDKNNQKYRTYYQEEYASATAEAAYDSAD</sequence>
<gene>
    <name evidence="3" type="ORF">SAMN05660477_00155</name>
</gene>
<dbReference type="RefSeq" id="WP_079665481.1">
    <property type="nucleotide sequence ID" value="NZ_FUYZ01000001.1"/>
</dbReference>
<name>A0A1T5CL78_9FLAO</name>
<feature type="region of interest" description="Disordered" evidence="1">
    <location>
        <begin position="1"/>
        <end position="33"/>
    </location>
</feature>